<evidence type="ECO:0000256" key="4">
    <source>
        <dbReference type="SAM" id="SignalP"/>
    </source>
</evidence>
<protein>
    <submittedName>
        <fullName evidence="5">Uncharacterized protein</fullName>
    </submittedName>
</protein>
<comment type="caution">
    <text evidence="5">The sequence shown here is derived from an EMBL/GenBank/DDBJ whole genome shotgun (WGS) entry which is preliminary data.</text>
</comment>
<proteinExistence type="inferred from homology"/>
<keyword evidence="3" id="KW-1015">Disulfide bond</keyword>
<dbReference type="Pfam" id="PF05498">
    <property type="entry name" value="RALF"/>
    <property type="match status" value="1"/>
</dbReference>
<feature type="chain" id="PRO_5045558631" evidence="4">
    <location>
        <begin position="19"/>
        <end position="93"/>
    </location>
</feature>
<evidence type="ECO:0000256" key="1">
    <source>
        <dbReference type="ARBA" id="ARBA00009178"/>
    </source>
</evidence>
<name>A0ABR4PL33_9HELO</name>
<accession>A0ABR4PL33</accession>
<keyword evidence="6" id="KW-1185">Reference proteome</keyword>
<evidence type="ECO:0000313" key="6">
    <source>
        <dbReference type="Proteomes" id="UP001629113"/>
    </source>
</evidence>
<dbReference type="Proteomes" id="UP001629113">
    <property type="component" value="Unassembled WGS sequence"/>
</dbReference>
<dbReference type="EMBL" id="JBFCZG010000003">
    <property type="protein sequence ID" value="KAL3424033.1"/>
    <property type="molecule type" value="Genomic_DNA"/>
</dbReference>
<comment type="similarity">
    <text evidence="1">Belongs to the plant rapid alkalinization factor (RALF) family.</text>
</comment>
<sequence length="93" mass="10243">MKFLTILLLAPLASLVAAQDTHYISYGALNRNGVPCSRLRCQYYLCQLPAVANDYVRGCSSITRCRSDVGALACNSRRDEPFDTVEEIGEVVV</sequence>
<dbReference type="PANTHER" id="PTHR33136:SF13">
    <property type="entry name" value="OS10G0328900 PROTEIN"/>
    <property type="match status" value="1"/>
</dbReference>
<evidence type="ECO:0000256" key="3">
    <source>
        <dbReference type="ARBA" id="ARBA00023157"/>
    </source>
</evidence>
<organism evidence="5 6">
    <name type="scientific">Phlyctema vagabunda</name>
    <dbReference type="NCBI Taxonomy" id="108571"/>
    <lineage>
        <taxon>Eukaryota</taxon>
        <taxon>Fungi</taxon>
        <taxon>Dikarya</taxon>
        <taxon>Ascomycota</taxon>
        <taxon>Pezizomycotina</taxon>
        <taxon>Leotiomycetes</taxon>
        <taxon>Helotiales</taxon>
        <taxon>Dermateaceae</taxon>
        <taxon>Phlyctema</taxon>
    </lineage>
</organism>
<evidence type="ECO:0000256" key="2">
    <source>
        <dbReference type="ARBA" id="ARBA00022729"/>
    </source>
</evidence>
<evidence type="ECO:0000313" key="5">
    <source>
        <dbReference type="EMBL" id="KAL3424033.1"/>
    </source>
</evidence>
<dbReference type="InterPro" id="IPR008801">
    <property type="entry name" value="RALF"/>
</dbReference>
<feature type="signal peptide" evidence="4">
    <location>
        <begin position="1"/>
        <end position="18"/>
    </location>
</feature>
<keyword evidence="2 4" id="KW-0732">Signal</keyword>
<reference evidence="5 6" key="1">
    <citation type="submission" date="2024-06" db="EMBL/GenBank/DDBJ databases">
        <title>Complete genome of Phlyctema vagabunda strain 19-DSS-EL-015.</title>
        <authorList>
            <person name="Fiorenzani C."/>
        </authorList>
    </citation>
    <scope>NUCLEOTIDE SEQUENCE [LARGE SCALE GENOMIC DNA]</scope>
    <source>
        <strain evidence="5 6">19-DSS-EL-015</strain>
    </source>
</reference>
<gene>
    <name evidence="5" type="ORF">PVAG01_03314</name>
</gene>
<dbReference type="PANTHER" id="PTHR33136">
    <property type="entry name" value="RAPID ALKALINIZATION FACTOR-LIKE"/>
    <property type="match status" value="1"/>
</dbReference>